<dbReference type="Proteomes" id="UP001276659">
    <property type="component" value="Unassembled WGS sequence"/>
</dbReference>
<evidence type="ECO:0000313" key="2">
    <source>
        <dbReference type="Proteomes" id="UP001276659"/>
    </source>
</evidence>
<protein>
    <submittedName>
        <fullName evidence="1">Uncharacterized protein</fullName>
    </submittedName>
</protein>
<proteinExistence type="predicted"/>
<accession>A0AAD9ZGY0</accession>
<gene>
    <name evidence="1" type="ORF">OEA41_000624</name>
</gene>
<evidence type="ECO:0000313" key="1">
    <source>
        <dbReference type="EMBL" id="KAK3178488.1"/>
    </source>
</evidence>
<comment type="caution">
    <text evidence="1">The sequence shown here is derived from an EMBL/GenBank/DDBJ whole genome shotgun (WGS) entry which is preliminary data.</text>
</comment>
<sequence>MMATHSTSKHNDLASIYVTTGHAHASNAIIFMHFNGIHNTLFATGSSKHANPHTAAMFLDDHCVGNAKTIRNWNVDNDGTLFIDNSDLSNNQSTIQGMRVEQFPKYHQRNFRRLLQFLERRLSEMYRHTYNHESWTAVADSASSRSIAGHRNLSSVRALLDFAGHLDEVEGDWRDGDWDWDMFLYSWGEELGTSEDAAEMAV</sequence>
<reference evidence="1" key="1">
    <citation type="submission" date="2022-11" db="EMBL/GenBank/DDBJ databases">
        <title>Chromosomal genome sequence assembly and mating type (MAT) locus characterization of the leprose asexual lichenized fungus Lepraria neglecta (Nyl.) Erichsen.</title>
        <authorList>
            <person name="Allen J.L."/>
            <person name="Pfeffer B."/>
        </authorList>
    </citation>
    <scope>NUCLEOTIDE SEQUENCE</scope>
    <source>
        <strain evidence="1">Allen 5258</strain>
    </source>
</reference>
<keyword evidence="2" id="KW-1185">Reference proteome</keyword>
<dbReference type="AlphaFoldDB" id="A0AAD9ZGY0"/>
<organism evidence="1 2">
    <name type="scientific">Lepraria neglecta</name>
    <dbReference type="NCBI Taxonomy" id="209136"/>
    <lineage>
        <taxon>Eukaryota</taxon>
        <taxon>Fungi</taxon>
        <taxon>Dikarya</taxon>
        <taxon>Ascomycota</taxon>
        <taxon>Pezizomycotina</taxon>
        <taxon>Lecanoromycetes</taxon>
        <taxon>OSLEUM clade</taxon>
        <taxon>Lecanoromycetidae</taxon>
        <taxon>Lecanorales</taxon>
        <taxon>Lecanorineae</taxon>
        <taxon>Stereocaulaceae</taxon>
        <taxon>Lepraria</taxon>
    </lineage>
</organism>
<name>A0AAD9ZGY0_9LECA</name>
<dbReference type="EMBL" id="JASNWA010000003">
    <property type="protein sequence ID" value="KAK3178488.1"/>
    <property type="molecule type" value="Genomic_DNA"/>
</dbReference>